<comment type="caution">
    <text evidence="2">The sequence shown here is derived from an EMBL/GenBank/DDBJ whole genome shotgun (WGS) entry which is preliminary data.</text>
</comment>
<feature type="region of interest" description="Disordered" evidence="1">
    <location>
        <begin position="42"/>
        <end position="88"/>
    </location>
</feature>
<dbReference type="RefSeq" id="WP_170193336.1">
    <property type="nucleotide sequence ID" value="NZ_JABBNB010000005.1"/>
</dbReference>
<evidence type="ECO:0000313" key="2">
    <source>
        <dbReference type="EMBL" id="NMO00830.1"/>
    </source>
</evidence>
<protein>
    <submittedName>
        <fullName evidence="2">Uncharacterized protein</fullName>
    </submittedName>
</protein>
<proteinExistence type="predicted"/>
<keyword evidence="3" id="KW-1185">Reference proteome</keyword>
<evidence type="ECO:0000256" key="1">
    <source>
        <dbReference type="SAM" id="MobiDB-lite"/>
    </source>
</evidence>
<feature type="compositionally biased region" description="Acidic residues" evidence="1">
    <location>
        <begin position="42"/>
        <end position="60"/>
    </location>
</feature>
<dbReference type="Proteomes" id="UP000550729">
    <property type="component" value="Unassembled WGS sequence"/>
</dbReference>
<evidence type="ECO:0000313" key="3">
    <source>
        <dbReference type="Proteomes" id="UP000550729"/>
    </source>
</evidence>
<accession>A0A848KR27</accession>
<organism evidence="2 3">
    <name type="scientific">Gordonia asplenii</name>
    <dbReference type="NCBI Taxonomy" id="2725283"/>
    <lineage>
        <taxon>Bacteria</taxon>
        <taxon>Bacillati</taxon>
        <taxon>Actinomycetota</taxon>
        <taxon>Actinomycetes</taxon>
        <taxon>Mycobacteriales</taxon>
        <taxon>Gordoniaceae</taxon>
        <taxon>Gordonia</taxon>
    </lineage>
</organism>
<gene>
    <name evidence="2" type="ORF">HH308_06335</name>
</gene>
<dbReference type="AlphaFoldDB" id="A0A848KR27"/>
<sequence>MASVTIRVHQPVLGWPSGSIQTVERTSLIDGLISNGIAELLSEELDPPTGDGDTDVDSDAETGKDEPDAADPEPAKASTRAPRPRTAK</sequence>
<reference evidence="2 3" key="1">
    <citation type="submission" date="2020-04" db="EMBL/GenBank/DDBJ databases">
        <title>Gordonia sp. nov. TBRC 11910.</title>
        <authorList>
            <person name="Suriyachadkun C."/>
        </authorList>
    </citation>
    <scope>NUCLEOTIDE SEQUENCE [LARGE SCALE GENOMIC DNA]</scope>
    <source>
        <strain evidence="2 3">TBRC 11910</strain>
    </source>
</reference>
<name>A0A848KR27_9ACTN</name>
<dbReference type="EMBL" id="JABBNB010000005">
    <property type="protein sequence ID" value="NMO00830.1"/>
    <property type="molecule type" value="Genomic_DNA"/>
</dbReference>